<evidence type="ECO:0000256" key="7">
    <source>
        <dbReference type="ARBA" id="ARBA00023136"/>
    </source>
</evidence>
<evidence type="ECO:0000256" key="5">
    <source>
        <dbReference type="ARBA" id="ARBA00022949"/>
    </source>
</evidence>
<dbReference type="Pfam" id="PF00822">
    <property type="entry name" value="PMP22_Claudin"/>
    <property type="match status" value="1"/>
</dbReference>
<proteinExistence type="inferred from homology"/>
<comment type="subcellular location">
    <subcellularLocation>
        <location evidence="2">Cell junction</location>
    </subcellularLocation>
    <subcellularLocation>
        <location evidence="1">Membrane</location>
        <topology evidence="1">Multi-pass membrane protein</topology>
    </subcellularLocation>
</comment>
<dbReference type="EMBL" id="JAEAOA010000959">
    <property type="protein sequence ID" value="KAK3590493.1"/>
    <property type="molecule type" value="Genomic_DNA"/>
</dbReference>
<organism evidence="9 10">
    <name type="scientific">Potamilus streckersoni</name>
    <dbReference type="NCBI Taxonomy" id="2493646"/>
    <lineage>
        <taxon>Eukaryota</taxon>
        <taxon>Metazoa</taxon>
        <taxon>Spiralia</taxon>
        <taxon>Lophotrochozoa</taxon>
        <taxon>Mollusca</taxon>
        <taxon>Bivalvia</taxon>
        <taxon>Autobranchia</taxon>
        <taxon>Heteroconchia</taxon>
        <taxon>Palaeoheterodonta</taxon>
        <taxon>Unionida</taxon>
        <taxon>Unionoidea</taxon>
        <taxon>Unionidae</taxon>
        <taxon>Ambleminae</taxon>
        <taxon>Lampsilini</taxon>
        <taxon>Potamilus</taxon>
    </lineage>
</organism>
<evidence type="ECO:0000256" key="4">
    <source>
        <dbReference type="ARBA" id="ARBA00022692"/>
    </source>
</evidence>
<reference evidence="9" key="3">
    <citation type="submission" date="2023-05" db="EMBL/GenBank/DDBJ databases">
        <authorList>
            <person name="Smith C.H."/>
        </authorList>
    </citation>
    <scope>NUCLEOTIDE SEQUENCE</scope>
    <source>
        <strain evidence="9">CHS0354</strain>
        <tissue evidence="9">Mantle</tissue>
    </source>
</reference>
<name>A0AAE0SF17_9BIVA</name>
<keyword evidence="5" id="KW-0965">Cell junction</keyword>
<reference evidence="9" key="1">
    <citation type="journal article" date="2021" name="Genome Biol. Evol.">
        <title>A High-Quality Reference Genome for a Parasitic Bivalve with Doubly Uniparental Inheritance (Bivalvia: Unionida).</title>
        <authorList>
            <person name="Smith C.H."/>
        </authorList>
    </citation>
    <scope>NUCLEOTIDE SEQUENCE</scope>
    <source>
        <strain evidence="9">CHS0354</strain>
    </source>
</reference>
<reference evidence="9" key="2">
    <citation type="journal article" date="2021" name="Genome Biol. Evol.">
        <title>Developing a high-quality reference genome for a parasitic bivalve with doubly uniparental inheritance (Bivalvia: Unionida).</title>
        <authorList>
            <person name="Smith C.H."/>
        </authorList>
    </citation>
    <scope>NUCLEOTIDE SEQUENCE</scope>
    <source>
        <strain evidence="9">CHS0354</strain>
        <tissue evidence="9">Mantle</tissue>
    </source>
</reference>
<evidence type="ECO:0000256" key="8">
    <source>
        <dbReference type="SAM" id="Phobius"/>
    </source>
</evidence>
<evidence type="ECO:0000256" key="3">
    <source>
        <dbReference type="ARBA" id="ARBA00008691"/>
    </source>
</evidence>
<dbReference type="GO" id="GO:0016020">
    <property type="term" value="C:membrane"/>
    <property type="evidence" value="ECO:0007669"/>
    <property type="project" value="UniProtKB-SubCell"/>
</dbReference>
<dbReference type="InterPro" id="IPR004031">
    <property type="entry name" value="PMP22/EMP/MP20/Claudin"/>
</dbReference>
<accession>A0AAE0SF17</accession>
<dbReference type="AlphaFoldDB" id="A0AAE0SF17"/>
<protein>
    <submittedName>
        <fullName evidence="9">Uncharacterized protein</fullName>
    </submittedName>
</protein>
<evidence type="ECO:0000256" key="6">
    <source>
        <dbReference type="ARBA" id="ARBA00022989"/>
    </source>
</evidence>
<gene>
    <name evidence="9" type="ORF">CHS0354_015482</name>
</gene>
<sequence>MGEPVAIRIRPIKVIAEVLAVIAGIWIIISIAGPEWVDVKFHNHGDTTWNWGLWIICNEFEDGQTVCMESDWVTVCLVFSIISFILTITASILGILGLLVAATFHTKRMFYLLAGIVMFTMALLELMVAIIFPIKFGEDILSASNVKRWDFDWTYAFAWGGFIFGVGSAGFFLLPSERQENPTTTYM</sequence>
<dbReference type="PANTHER" id="PTHR14399:SF5">
    <property type="entry name" value="CELL JUNCTION PROTEIN VAB-9"/>
    <property type="match status" value="1"/>
</dbReference>
<dbReference type="Proteomes" id="UP001195483">
    <property type="component" value="Unassembled WGS sequence"/>
</dbReference>
<dbReference type="GO" id="GO:0098609">
    <property type="term" value="P:cell-cell adhesion"/>
    <property type="evidence" value="ECO:0007669"/>
    <property type="project" value="TreeGrafter"/>
</dbReference>
<dbReference type="Gene3D" id="1.20.140.150">
    <property type="match status" value="1"/>
</dbReference>
<keyword evidence="6 8" id="KW-1133">Transmembrane helix</keyword>
<evidence type="ECO:0000256" key="2">
    <source>
        <dbReference type="ARBA" id="ARBA00004282"/>
    </source>
</evidence>
<keyword evidence="4 8" id="KW-0812">Transmembrane</keyword>
<feature type="transmembrane region" description="Helical" evidence="8">
    <location>
        <begin position="72"/>
        <end position="102"/>
    </location>
</feature>
<dbReference type="PANTHER" id="PTHR14399">
    <property type="entry name" value="P53-INDUCED PROTEIN RELATED"/>
    <property type="match status" value="1"/>
</dbReference>
<evidence type="ECO:0000313" key="10">
    <source>
        <dbReference type="Proteomes" id="UP001195483"/>
    </source>
</evidence>
<comment type="caution">
    <text evidence="9">The sequence shown here is derived from an EMBL/GenBank/DDBJ whole genome shotgun (WGS) entry which is preliminary data.</text>
</comment>
<evidence type="ECO:0000313" key="9">
    <source>
        <dbReference type="EMBL" id="KAK3590493.1"/>
    </source>
</evidence>
<feature type="transmembrane region" description="Helical" evidence="8">
    <location>
        <begin position="109"/>
        <end position="134"/>
    </location>
</feature>
<keyword evidence="10" id="KW-1185">Reference proteome</keyword>
<keyword evidence="7 8" id="KW-0472">Membrane</keyword>
<evidence type="ECO:0000256" key="1">
    <source>
        <dbReference type="ARBA" id="ARBA00004141"/>
    </source>
</evidence>
<dbReference type="GO" id="GO:0005911">
    <property type="term" value="C:cell-cell junction"/>
    <property type="evidence" value="ECO:0007669"/>
    <property type="project" value="TreeGrafter"/>
</dbReference>
<dbReference type="InterPro" id="IPR015664">
    <property type="entry name" value="P53_induced"/>
</dbReference>
<comment type="similarity">
    <text evidence="3">Belongs to the TMEM47 family.</text>
</comment>
<feature type="transmembrane region" description="Helical" evidence="8">
    <location>
        <begin position="154"/>
        <end position="174"/>
    </location>
</feature>
<feature type="transmembrane region" description="Helical" evidence="8">
    <location>
        <begin position="12"/>
        <end position="33"/>
    </location>
</feature>